<gene>
    <name evidence="1" type="ORF">ruthe_01163</name>
</gene>
<reference evidence="1 2" key="1">
    <citation type="journal article" date="2013" name="Stand. Genomic Sci.">
        <title>Genome sequence of the reddish-pigmented Rubellimicrobium thermophilum type strain (DSM 16684(T)), a member of the Roseobacter clade.</title>
        <authorList>
            <person name="Fiebig A."/>
            <person name="Riedel T."/>
            <person name="Gronow S."/>
            <person name="Petersen J."/>
            <person name="Klenk H.P."/>
            <person name="Goker M."/>
        </authorList>
    </citation>
    <scope>NUCLEOTIDE SEQUENCE [LARGE SCALE GENOMIC DNA]</scope>
    <source>
        <strain evidence="1 2">DSM 16684</strain>
    </source>
</reference>
<dbReference type="RefSeq" id="WP_021097256.1">
    <property type="nucleotide sequence ID" value="NZ_KE557320.1"/>
</dbReference>
<dbReference type="STRING" id="1123069.ruthe_01163"/>
<evidence type="ECO:0000313" key="2">
    <source>
        <dbReference type="Proteomes" id="UP000015346"/>
    </source>
</evidence>
<dbReference type="AlphaFoldDB" id="S9R2Z1"/>
<dbReference type="HOGENOM" id="CLU_2809818_0_0_5"/>
<sequence>MALVAIGGILGFFAGLGGLVLLDLSWLEAVALWAGGGPAGAVASVLRCVARPGSPGGDDRPALARIA</sequence>
<comment type="caution">
    <text evidence="1">The sequence shown here is derived from an EMBL/GenBank/DDBJ whole genome shotgun (WGS) entry which is preliminary data.</text>
</comment>
<dbReference type="Proteomes" id="UP000015346">
    <property type="component" value="Unassembled WGS sequence"/>
</dbReference>
<dbReference type="EMBL" id="AOLV01000010">
    <property type="protein sequence ID" value="EPX86348.1"/>
    <property type="molecule type" value="Genomic_DNA"/>
</dbReference>
<evidence type="ECO:0000313" key="1">
    <source>
        <dbReference type="EMBL" id="EPX86348.1"/>
    </source>
</evidence>
<proteinExistence type="predicted"/>
<protein>
    <submittedName>
        <fullName evidence="1">Uncharacterized protein</fullName>
    </submittedName>
</protein>
<keyword evidence="2" id="KW-1185">Reference proteome</keyword>
<accession>S9R2Z1</accession>
<organism evidence="1 2">
    <name type="scientific">Rubellimicrobium thermophilum DSM 16684</name>
    <dbReference type="NCBI Taxonomy" id="1123069"/>
    <lineage>
        <taxon>Bacteria</taxon>
        <taxon>Pseudomonadati</taxon>
        <taxon>Pseudomonadota</taxon>
        <taxon>Alphaproteobacteria</taxon>
        <taxon>Rhodobacterales</taxon>
        <taxon>Roseobacteraceae</taxon>
        <taxon>Rubellimicrobium</taxon>
    </lineage>
</organism>
<name>S9R2Z1_9RHOB</name>